<feature type="region of interest" description="Disordered" evidence="1">
    <location>
        <begin position="209"/>
        <end position="228"/>
    </location>
</feature>
<accession>A0ABU6XR60</accession>
<protein>
    <submittedName>
        <fullName evidence="2">Uncharacterized protein</fullName>
    </submittedName>
</protein>
<feature type="compositionally biased region" description="Basic residues" evidence="1">
    <location>
        <begin position="138"/>
        <end position="155"/>
    </location>
</feature>
<keyword evidence="3" id="KW-1185">Reference proteome</keyword>
<comment type="caution">
    <text evidence="2">The sequence shown here is derived from an EMBL/GenBank/DDBJ whole genome shotgun (WGS) entry which is preliminary data.</text>
</comment>
<dbReference type="EMBL" id="JASCZI010212304">
    <property type="protein sequence ID" value="MED6199053.1"/>
    <property type="molecule type" value="Genomic_DNA"/>
</dbReference>
<evidence type="ECO:0000256" key="1">
    <source>
        <dbReference type="SAM" id="MobiDB-lite"/>
    </source>
</evidence>
<name>A0ABU6XR60_9FABA</name>
<feature type="compositionally biased region" description="Basic and acidic residues" evidence="1">
    <location>
        <begin position="121"/>
        <end position="137"/>
    </location>
</feature>
<evidence type="ECO:0000313" key="3">
    <source>
        <dbReference type="Proteomes" id="UP001341840"/>
    </source>
</evidence>
<organism evidence="2 3">
    <name type="scientific">Stylosanthes scabra</name>
    <dbReference type="NCBI Taxonomy" id="79078"/>
    <lineage>
        <taxon>Eukaryota</taxon>
        <taxon>Viridiplantae</taxon>
        <taxon>Streptophyta</taxon>
        <taxon>Embryophyta</taxon>
        <taxon>Tracheophyta</taxon>
        <taxon>Spermatophyta</taxon>
        <taxon>Magnoliopsida</taxon>
        <taxon>eudicotyledons</taxon>
        <taxon>Gunneridae</taxon>
        <taxon>Pentapetalae</taxon>
        <taxon>rosids</taxon>
        <taxon>fabids</taxon>
        <taxon>Fabales</taxon>
        <taxon>Fabaceae</taxon>
        <taxon>Papilionoideae</taxon>
        <taxon>50 kb inversion clade</taxon>
        <taxon>dalbergioids sensu lato</taxon>
        <taxon>Dalbergieae</taxon>
        <taxon>Pterocarpus clade</taxon>
        <taxon>Stylosanthes</taxon>
    </lineage>
</organism>
<gene>
    <name evidence="2" type="ORF">PIB30_072363</name>
</gene>
<sequence>MFWFDKEAPEFETGINEIDGDQGIRELCDWLRGNVDETEFHIYIEHPINKPVIAEEGGVANTETVNPEDSAASEESDEDDGLMKTPIPPYGGSSDAEIISSQEGRKRKATSPLKASPPNNERSDQGKGKRKVDEGKSPRKGTRTKKASGMAKKKNNGAGPSGGQGFGPENVAGPQNFAGPGGGRPNVKYYRPELVSSDEDYVYEYESEALRTPVSSDEEDGHKYPWPEFNDDYAFREVHFE</sequence>
<feature type="region of interest" description="Disordered" evidence="1">
    <location>
        <begin position="63"/>
        <end position="189"/>
    </location>
</feature>
<dbReference type="Proteomes" id="UP001341840">
    <property type="component" value="Unassembled WGS sequence"/>
</dbReference>
<feature type="non-terminal residue" evidence="2">
    <location>
        <position position="241"/>
    </location>
</feature>
<evidence type="ECO:0000313" key="2">
    <source>
        <dbReference type="EMBL" id="MED6199053.1"/>
    </source>
</evidence>
<reference evidence="2 3" key="1">
    <citation type="journal article" date="2023" name="Plants (Basel)">
        <title>Bridging the Gap: Combining Genomics and Transcriptomics Approaches to Understand Stylosanthes scabra, an Orphan Legume from the Brazilian Caatinga.</title>
        <authorList>
            <person name="Ferreira-Neto J.R.C."/>
            <person name="da Silva M.D."/>
            <person name="Binneck E."/>
            <person name="de Melo N.F."/>
            <person name="da Silva R.H."/>
            <person name="de Melo A.L.T.M."/>
            <person name="Pandolfi V."/>
            <person name="Bustamante F.O."/>
            <person name="Brasileiro-Vidal A.C."/>
            <person name="Benko-Iseppon A.M."/>
        </authorList>
    </citation>
    <scope>NUCLEOTIDE SEQUENCE [LARGE SCALE GENOMIC DNA]</scope>
    <source>
        <tissue evidence="2">Leaves</tissue>
    </source>
</reference>
<feature type="compositionally biased region" description="Acidic residues" evidence="1">
    <location>
        <begin position="71"/>
        <end position="80"/>
    </location>
</feature>
<proteinExistence type="predicted"/>